<comment type="similarity">
    <text evidence="1">Belongs to the sigma-70 factor family. ECF subfamily.</text>
</comment>
<keyword evidence="4" id="KW-0804">Transcription</keyword>
<dbReference type="NCBIfam" id="TIGR02937">
    <property type="entry name" value="sigma70-ECF"/>
    <property type="match status" value="1"/>
</dbReference>
<keyword evidence="3" id="KW-0731">Sigma factor</keyword>
<dbReference type="InterPro" id="IPR013324">
    <property type="entry name" value="RNA_pol_sigma_r3/r4-like"/>
</dbReference>
<accession>A0A1M6SI64</accession>
<evidence type="ECO:0000256" key="4">
    <source>
        <dbReference type="ARBA" id="ARBA00023163"/>
    </source>
</evidence>
<sequence>MEEGELVKKCKDHDASAQKELYDKYMDQMYRISLRYLANEAEAEDAVTEGFLKIFSKVGSFEYRGKGSLTGWMKRIIVNESLMVLRKRKHLLVDIHETDHKLKSIDGVESNLQEEDIINEIKKLPKGYRTVFNLYAIEGFSHREIGEKLGISENTSKSQLSKARASLAKSLVKIGAV</sequence>
<evidence type="ECO:0000313" key="7">
    <source>
        <dbReference type="EMBL" id="SHK44375.1"/>
    </source>
</evidence>
<feature type="domain" description="RNA polymerase sigma-70 region 2" evidence="5">
    <location>
        <begin position="21"/>
        <end position="89"/>
    </location>
</feature>
<gene>
    <name evidence="7" type="ORF">SAMN04488028_10528</name>
</gene>
<dbReference type="Pfam" id="PF04542">
    <property type="entry name" value="Sigma70_r2"/>
    <property type="match status" value="1"/>
</dbReference>
<dbReference type="InterPro" id="IPR013249">
    <property type="entry name" value="RNA_pol_sigma70_r4_t2"/>
</dbReference>
<dbReference type="PANTHER" id="PTHR43133">
    <property type="entry name" value="RNA POLYMERASE ECF-TYPE SIGMA FACTO"/>
    <property type="match status" value="1"/>
</dbReference>
<evidence type="ECO:0000313" key="8">
    <source>
        <dbReference type="Proteomes" id="UP000184474"/>
    </source>
</evidence>
<dbReference type="InterPro" id="IPR013325">
    <property type="entry name" value="RNA_pol_sigma_r2"/>
</dbReference>
<dbReference type="GO" id="GO:0003677">
    <property type="term" value="F:DNA binding"/>
    <property type="evidence" value="ECO:0007669"/>
    <property type="project" value="InterPro"/>
</dbReference>
<reference evidence="8" key="1">
    <citation type="submission" date="2016-11" db="EMBL/GenBank/DDBJ databases">
        <authorList>
            <person name="Varghese N."/>
            <person name="Submissions S."/>
        </authorList>
    </citation>
    <scope>NUCLEOTIDE SEQUENCE [LARGE SCALE GENOMIC DNA]</scope>
    <source>
        <strain evidence="8">DSM 26134</strain>
    </source>
</reference>
<dbReference type="SUPFAM" id="SSF88946">
    <property type="entry name" value="Sigma2 domain of RNA polymerase sigma factors"/>
    <property type="match status" value="1"/>
</dbReference>
<dbReference type="InterPro" id="IPR014284">
    <property type="entry name" value="RNA_pol_sigma-70_dom"/>
</dbReference>
<evidence type="ECO:0000256" key="3">
    <source>
        <dbReference type="ARBA" id="ARBA00023082"/>
    </source>
</evidence>
<dbReference type="InterPro" id="IPR036388">
    <property type="entry name" value="WH-like_DNA-bd_sf"/>
</dbReference>
<proteinExistence type="inferred from homology"/>
<dbReference type="AlphaFoldDB" id="A0A1M6SI64"/>
<dbReference type="CDD" id="cd06171">
    <property type="entry name" value="Sigma70_r4"/>
    <property type="match status" value="1"/>
</dbReference>
<dbReference type="Proteomes" id="UP000184474">
    <property type="component" value="Unassembled WGS sequence"/>
</dbReference>
<dbReference type="GO" id="GO:0016987">
    <property type="term" value="F:sigma factor activity"/>
    <property type="evidence" value="ECO:0007669"/>
    <property type="project" value="UniProtKB-KW"/>
</dbReference>
<keyword evidence="8" id="KW-1185">Reference proteome</keyword>
<dbReference type="SUPFAM" id="SSF88659">
    <property type="entry name" value="Sigma3 and sigma4 domains of RNA polymerase sigma factors"/>
    <property type="match status" value="1"/>
</dbReference>
<organism evidence="7 8">
    <name type="scientific">Reichenbachiella agariperforans</name>
    <dbReference type="NCBI Taxonomy" id="156994"/>
    <lineage>
        <taxon>Bacteria</taxon>
        <taxon>Pseudomonadati</taxon>
        <taxon>Bacteroidota</taxon>
        <taxon>Cytophagia</taxon>
        <taxon>Cytophagales</taxon>
        <taxon>Reichenbachiellaceae</taxon>
        <taxon>Reichenbachiella</taxon>
    </lineage>
</organism>
<dbReference type="InterPro" id="IPR039425">
    <property type="entry name" value="RNA_pol_sigma-70-like"/>
</dbReference>
<protein>
    <submittedName>
        <fullName evidence="7">RNA polymerase sigma-70 factor, ECF subfamily</fullName>
    </submittedName>
</protein>
<evidence type="ECO:0000259" key="6">
    <source>
        <dbReference type="Pfam" id="PF08281"/>
    </source>
</evidence>
<name>A0A1M6SI64_REIAG</name>
<keyword evidence="2" id="KW-0805">Transcription regulation</keyword>
<dbReference type="Pfam" id="PF08281">
    <property type="entry name" value="Sigma70_r4_2"/>
    <property type="match status" value="1"/>
</dbReference>
<evidence type="ECO:0000259" key="5">
    <source>
        <dbReference type="Pfam" id="PF04542"/>
    </source>
</evidence>
<feature type="domain" description="RNA polymerase sigma factor 70 region 4 type 2" evidence="6">
    <location>
        <begin position="116"/>
        <end position="167"/>
    </location>
</feature>
<dbReference type="Gene3D" id="1.10.10.10">
    <property type="entry name" value="Winged helix-like DNA-binding domain superfamily/Winged helix DNA-binding domain"/>
    <property type="match status" value="1"/>
</dbReference>
<evidence type="ECO:0000256" key="1">
    <source>
        <dbReference type="ARBA" id="ARBA00010641"/>
    </source>
</evidence>
<dbReference type="GO" id="GO:0006352">
    <property type="term" value="P:DNA-templated transcription initiation"/>
    <property type="evidence" value="ECO:0007669"/>
    <property type="project" value="InterPro"/>
</dbReference>
<dbReference type="EMBL" id="FRAA01000005">
    <property type="protein sequence ID" value="SHK44375.1"/>
    <property type="molecule type" value="Genomic_DNA"/>
</dbReference>
<evidence type="ECO:0000256" key="2">
    <source>
        <dbReference type="ARBA" id="ARBA00023015"/>
    </source>
</evidence>
<dbReference type="InterPro" id="IPR007627">
    <property type="entry name" value="RNA_pol_sigma70_r2"/>
</dbReference>
<dbReference type="PANTHER" id="PTHR43133:SF46">
    <property type="entry name" value="RNA POLYMERASE SIGMA-70 FACTOR ECF SUBFAMILY"/>
    <property type="match status" value="1"/>
</dbReference>
<dbReference type="Gene3D" id="1.10.1740.10">
    <property type="match status" value="1"/>
</dbReference>
<dbReference type="STRING" id="156994.SAMN04488028_10528"/>